<gene>
    <name evidence="1" type="ORF">E4635_09060</name>
</gene>
<dbReference type="AlphaFoldDB" id="A0A4Z0L8M9"/>
<proteinExistence type="predicted"/>
<keyword evidence="2" id="KW-1185">Reference proteome</keyword>
<dbReference type="RefSeq" id="WP_135526314.1">
    <property type="nucleotide sequence ID" value="NZ_SRLH01000004.1"/>
</dbReference>
<dbReference type="OrthoDB" id="9807923at2"/>
<dbReference type="InterPro" id="IPR023393">
    <property type="entry name" value="START-like_dom_sf"/>
</dbReference>
<evidence type="ECO:0000313" key="1">
    <source>
        <dbReference type="EMBL" id="TGD58144.1"/>
    </source>
</evidence>
<accession>A0A4Z0L8M9</accession>
<name>A0A4Z0L8M9_9FLAO</name>
<sequence>MNIIITVLLLLAGLTALFLFIALFTKKGYDIQREISIDAPRQQVFNYLKQLKNQDNFNKWVMVDPEMKREFKGTDGTVGFIYGWNGNKKAGEGEQEIKTLEEGKKIETEIRFIRPFPAIAYATMTTEDISGNQTKVIWRNASTMKYPLNGMITMIEKMLAKDMDTSLGTLKNILEKQS</sequence>
<dbReference type="InterPro" id="IPR019587">
    <property type="entry name" value="Polyketide_cyclase/dehydratase"/>
</dbReference>
<dbReference type="EMBL" id="SRLH01000004">
    <property type="protein sequence ID" value="TGD58144.1"/>
    <property type="molecule type" value="Genomic_DNA"/>
</dbReference>
<dbReference type="CDD" id="cd07818">
    <property type="entry name" value="SRPBCC_1"/>
    <property type="match status" value="1"/>
</dbReference>
<protein>
    <submittedName>
        <fullName evidence="1">Polyketide cyclase</fullName>
    </submittedName>
</protein>
<dbReference type="Proteomes" id="UP000297407">
    <property type="component" value="Unassembled WGS sequence"/>
</dbReference>
<reference evidence="1 2" key="1">
    <citation type="submission" date="2019-04" db="EMBL/GenBank/DDBJ databases">
        <title>Flavobacterium sp. strain DS2-A Genome sequencing and assembly.</title>
        <authorList>
            <person name="Kim I."/>
        </authorList>
    </citation>
    <scope>NUCLEOTIDE SEQUENCE [LARGE SCALE GENOMIC DNA]</scope>
    <source>
        <strain evidence="1 2">DS2-A</strain>
    </source>
</reference>
<dbReference type="SUPFAM" id="SSF55961">
    <property type="entry name" value="Bet v1-like"/>
    <property type="match status" value="1"/>
</dbReference>
<dbReference type="Gene3D" id="3.30.530.20">
    <property type="match status" value="1"/>
</dbReference>
<organism evidence="1 2">
    <name type="scientific">Flavobacterium humi</name>
    <dbReference type="NCBI Taxonomy" id="2562683"/>
    <lineage>
        <taxon>Bacteria</taxon>
        <taxon>Pseudomonadati</taxon>
        <taxon>Bacteroidota</taxon>
        <taxon>Flavobacteriia</taxon>
        <taxon>Flavobacteriales</taxon>
        <taxon>Flavobacteriaceae</taxon>
        <taxon>Flavobacterium</taxon>
    </lineage>
</organism>
<evidence type="ECO:0000313" key="2">
    <source>
        <dbReference type="Proteomes" id="UP000297407"/>
    </source>
</evidence>
<dbReference type="Pfam" id="PF10604">
    <property type="entry name" value="Polyketide_cyc2"/>
    <property type="match status" value="1"/>
</dbReference>
<comment type="caution">
    <text evidence="1">The sequence shown here is derived from an EMBL/GenBank/DDBJ whole genome shotgun (WGS) entry which is preliminary data.</text>
</comment>